<comment type="caution">
    <text evidence="8">The sequence shown here is derived from an EMBL/GenBank/DDBJ whole genome shotgun (WGS) entry which is preliminary data.</text>
</comment>
<organism evidence="8 9">
    <name type="scientific">Bombella intestini</name>
    <dbReference type="NCBI Taxonomy" id="1539051"/>
    <lineage>
        <taxon>Bacteria</taxon>
        <taxon>Pseudomonadati</taxon>
        <taxon>Pseudomonadota</taxon>
        <taxon>Alphaproteobacteria</taxon>
        <taxon>Acetobacterales</taxon>
        <taxon>Acetobacteraceae</taxon>
        <taxon>Bombella</taxon>
    </lineage>
</organism>
<dbReference type="NCBIfam" id="TIGR01730">
    <property type="entry name" value="RND_mfp"/>
    <property type="match status" value="1"/>
</dbReference>
<sequence>MFTRAYRLIRFSVTASILCVAGFVAVVLWDYYTAAPWTRNGQVRVQVANIAPRVSGQILTVPVHDNQQVHAGDVLYVIDPFDYQVALEKADADVNKAKADLDFRLNQARWRHAIPGTAVSQEEKTQYEALAQQARAIYNTALAQRKQAQINLDRTTVRSSIDGIITNLTMRPGDFASAGQVNIHVIDTNSFWVDGYFEEVKVHDLSIGDPVRMDLMGYHTPLYGHVSSITRGIASKNALTNTLGLPMVDPVYTWVRLAQRIPVRISLDTIPPDLNLAAGMTATVTVISEKGNRRRRSNEDAFQHLSDDLRHLFGYK</sequence>
<dbReference type="InterPro" id="IPR050393">
    <property type="entry name" value="MFP_Efflux_Pump"/>
</dbReference>
<evidence type="ECO:0000256" key="4">
    <source>
        <dbReference type="ARBA" id="ARBA00023136"/>
    </source>
</evidence>
<dbReference type="Pfam" id="PF25917">
    <property type="entry name" value="BSH_RND"/>
    <property type="match status" value="1"/>
</dbReference>
<evidence type="ECO:0000313" key="8">
    <source>
        <dbReference type="EMBL" id="OOL17822.1"/>
    </source>
</evidence>
<proteinExistence type="inferred from homology"/>
<comment type="similarity">
    <text evidence="1">Belongs to the membrane fusion protein (MFP) (TC 8.A.1) family.</text>
</comment>
<dbReference type="STRING" id="1539051.AL01_07625"/>
<dbReference type="GO" id="GO:0016020">
    <property type="term" value="C:membrane"/>
    <property type="evidence" value="ECO:0007669"/>
    <property type="project" value="InterPro"/>
</dbReference>
<dbReference type="AlphaFoldDB" id="A0A1S8GNY1"/>
<name>A0A1S8GNY1_9PROT</name>
<dbReference type="InterPro" id="IPR058625">
    <property type="entry name" value="MdtA-like_BSH"/>
</dbReference>
<feature type="domain" description="Multidrug resistance protein MdtA-like barrel-sandwich hybrid" evidence="6">
    <location>
        <begin position="47"/>
        <end position="187"/>
    </location>
</feature>
<accession>A0A1S8GNY1</accession>
<dbReference type="InterPro" id="IPR006143">
    <property type="entry name" value="RND_pump_MFP"/>
</dbReference>
<evidence type="ECO:0000256" key="1">
    <source>
        <dbReference type="ARBA" id="ARBA00009477"/>
    </source>
</evidence>
<evidence type="ECO:0000256" key="5">
    <source>
        <dbReference type="SAM" id="Phobius"/>
    </source>
</evidence>
<keyword evidence="3 5" id="KW-1133">Transmembrane helix</keyword>
<evidence type="ECO:0000259" key="7">
    <source>
        <dbReference type="Pfam" id="PF25963"/>
    </source>
</evidence>
<evidence type="ECO:0000259" key="6">
    <source>
        <dbReference type="Pfam" id="PF25917"/>
    </source>
</evidence>
<dbReference type="Gene3D" id="2.40.50.100">
    <property type="match status" value="1"/>
</dbReference>
<dbReference type="OrthoDB" id="9811754at2"/>
<reference evidence="8 9" key="1">
    <citation type="journal article" date="2016" name="PLoS ONE">
        <title>Whole-Genome Sequence Analysis of Bombella intestini LMG 28161T, a Novel Acetic Acid Bacterium Isolated from the Crop of a Red-Tailed Bumble Bee, Bombus lapidarius.</title>
        <authorList>
            <person name="Li L."/>
            <person name="Illeghems K."/>
            <person name="Van Kerrebroeck S."/>
            <person name="Borremans W."/>
            <person name="Cleenwerck I."/>
            <person name="Smagghe G."/>
            <person name="De Vuyst L."/>
            <person name="Vandamme P."/>
        </authorList>
    </citation>
    <scope>NUCLEOTIDE SEQUENCE [LARGE SCALE GENOMIC DNA]</scope>
    <source>
        <strain evidence="8 9">R-52487</strain>
    </source>
</reference>
<gene>
    <name evidence="8" type="ORF">AL01_07625</name>
</gene>
<dbReference type="RefSeq" id="WP_077396836.1">
    <property type="nucleotide sequence ID" value="NZ_JATM01000004.1"/>
</dbReference>
<dbReference type="EMBL" id="JATM01000004">
    <property type="protein sequence ID" value="OOL17822.1"/>
    <property type="molecule type" value="Genomic_DNA"/>
</dbReference>
<evidence type="ECO:0000256" key="3">
    <source>
        <dbReference type="ARBA" id="ARBA00022989"/>
    </source>
</evidence>
<feature type="transmembrane region" description="Helical" evidence="5">
    <location>
        <begin position="12"/>
        <end position="32"/>
    </location>
</feature>
<protein>
    <submittedName>
        <fullName evidence="8">Membrane protein</fullName>
    </submittedName>
</protein>
<evidence type="ECO:0000313" key="9">
    <source>
        <dbReference type="Proteomes" id="UP000200980"/>
    </source>
</evidence>
<dbReference type="Proteomes" id="UP000200980">
    <property type="component" value="Unassembled WGS sequence"/>
</dbReference>
<dbReference type="Pfam" id="PF25963">
    <property type="entry name" value="Beta-barrel_AAEA"/>
    <property type="match status" value="1"/>
</dbReference>
<dbReference type="PANTHER" id="PTHR30367">
    <property type="entry name" value="P-HYDROXYBENZOIC ACID EFFLUX PUMP SUBUNIT AAEA-RELATED"/>
    <property type="match status" value="1"/>
</dbReference>
<evidence type="ECO:0000256" key="2">
    <source>
        <dbReference type="ARBA" id="ARBA00022692"/>
    </source>
</evidence>
<keyword evidence="9" id="KW-1185">Reference proteome</keyword>
<dbReference type="GO" id="GO:0022857">
    <property type="term" value="F:transmembrane transporter activity"/>
    <property type="evidence" value="ECO:0007669"/>
    <property type="project" value="InterPro"/>
</dbReference>
<keyword evidence="2 5" id="KW-0812">Transmembrane</keyword>
<keyword evidence="4 5" id="KW-0472">Membrane</keyword>
<feature type="domain" description="p-hydroxybenzoic acid efflux pump subunit AaeA-like beta-barrel" evidence="7">
    <location>
        <begin position="190"/>
        <end position="286"/>
    </location>
</feature>
<dbReference type="Gene3D" id="2.40.30.170">
    <property type="match status" value="1"/>
</dbReference>
<dbReference type="PANTHER" id="PTHR30367:SF1">
    <property type="entry name" value="MULTIDRUG RESISTANCE PROTEIN MDTN"/>
    <property type="match status" value="1"/>
</dbReference>
<dbReference type="InterPro" id="IPR058634">
    <property type="entry name" value="AaeA-lik-b-barrel"/>
</dbReference>
<dbReference type="SUPFAM" id="SSF111369">
    <property type="entry name" value="HlyD-like secretion proteins"/>
    <property type="match status" value="1"/>
</dbReference>